<evidence type="ECO:0000256" key="1">
    <source>
        <dbReference type="SAM" id="MobiDB-lite"/>
    </source>
</evidence>
<dbReference type="Pfam" id="PF07714">
    <property type="entry name" value="PK_Tyr_Ser-Thr"/>
    <property type="match status" value="1"/>
</dbReference>
<feature type="compositionally biased region" description="Low complexity" evidence="1">
    <location>
        <begin position="267"/>
        <end position="297"/>
    </location>
</feature>
<dbReference type="EMBL" id="CAADRA010005213">
    <property type="protein sequence ID" value="VFT87094.1"/>
    <property type="molecule type" value="Genomic_DNA"/>
</dbReference>
<keyword evidence="2" id="KW-0472">Membrane</keyword>
<keyword evidence="2" id="KW-0812">Transmembrane</keyword>
<dbReference type="Gene3D" id="1.10.510.10">
    <property type="entry name" value="Transferase(Phosphotransferase) domain 1"/>
    <property type="match status" value="1"/>
</dbReference>
<dbReference type="InterPro" id="IPR008271">
    <property type="entry name" value="Ser/Thr_kinase_AS"/>
</dbReference>
<feature type="region of interest" description="Disordered" evidence="1">
    <location>
        <begin position="417"/>
        <end position="438"/>
    </location>
</feature>
<dbReference type="GO" id="GO:0004674">
    <property type="term" value="F:protein serine/threonine kinase activity"/>
    <property type="evidence" value="ECO:0007669"/>
    <property type="project" value="TreeGrafter"/>
</dbReference>
<sequence length="807" mass="86538">MAPSRGAVVCAGAPGASTSGLFSLDPTTYHLACLADVVSSSPAMTIPLSSCHWFASDCSTGSDTLAMTSVVDDALPPWLIQATQDLHAAHRRRRQLAPTAPQCLHVPSKSGSGSMYGLFQIDAQDTRLVMCKFDMKTNPNDATGCLAYTDSTCTTQTDPSIRLTTFQMLWPHNSPWTLAAYETIKAGTTSPPRSTTLPPKTTKQPTSNPPTTTTAIATDTPSPPAPTAEPTVVPPPTSEPSSPLPPTTPPATQAPTDEPTDPPIDTTPPRTRRPSTTPVTTPVPEVTSSAPSTTSPPTATPDPPKPTTIESSPITTSFVATTITPTEEPTLPVTTTRTTAFANISSVWTCCLSFLSTLYTPARVDGGANEVCLVAGTDVDCRAFPSLRDCDVFLQAQPACLFDETCNDGVRIRIVRPATKPPPSMEAPPKNEQPNGSSSMDTAHIIMWTLAGLLGVVFSTLLLVYYRHHAEKAQQDKMLDSLPLHTDKGGLRSTPHSTSAFTSRRTLYGPSVQSAAVDAIGGGDDDVAVDFGDLPLWRLDETFLSMHKVVSVGTQSLVARGDFKGRPVAIKKLSSERSTAALRAFVDELKLLATLDSPYIVSMVGVCWDRPREVVLVMDLMAMGDLRTYLTRSSAAAFPWSHKIDCAGDISHGLVYLHSLDLVHGDLKSRNVLLSAERRAKLADFGRAKATSGSGSFRYAAPEVLAGKRYNDAADVYSLGMILWELDAHELPYASLQRANHWSDDMLFQHLQDAPGIHVSDACPPPIRALIAQCTAYDPEARPSAIQLATMFDEIKKGERQPSMCSV</sequence>
<accession>A0A485KQG1</accession>
<dbReference type="OrthoDB" id="1668230at2759"/>
<feature type="region of interest" description="Disordered" evidence="1">
    <location>
        <begin position="187"/>
        <end position="314"/>
    </location>
</feature>
<evidence type="ECO:0000256" key="2">
    <source>
        <dbReference type="SAM" id="Phobius"/>
    </source>
</evidence>
<feature type="compositionally biased region" description="Pro residues" evidence="1">
    <location>
        <begin position="221"/>
        <end position="249"/>
    </location>
</feature>
<evidence type="ECO:0000313" key="6">
    <source>
        <dbReference type="Proteomes" id="UP000332933"/>
    </source>
</evidence>
<feature type="compositionally biased region" description="Low complexity" evidence="1">
    <location>
        <begin position="250"/>
        <end position="260"/>
    </location>
</feature>
<dbReference type="EMBL" id="VJMH01005192">
    <property type="protein sequence ID" value="KAF0699207.1"/>
    <property type="molecule type" value="Genomic_DNA"/>
</dbReference>
<dbReference type="Proteomes" id="UP000332933">
    <property type="component" value="Unassembled WGS sequence"/>
</dbReference>
<gene>
    <name evidence="5" type="primary">Aste57867_10218</name>
    <name evidence="4" type="ORF">As57867_010179</name>
    <name evidence="5" type="ORF">ASTE57867_10218</name>
</gene>
<reference evidence="5 6" key="1">
    <citation type="submission" date="2019-03" db="EMBL/GenBank/DDBJ databases">
        <authorList>
            <person name="Gaulin E."/>
            <person name="Dumas B."/>
        </authorList>
    </citation>
    <scope>NUCLEOTIDE SEQUENCE [LARGE SCALE GENOMIC DNA]</scope>
    <source>
        <strain evidence="5">CBS 568.67</strain>
    </source>
</reference>
<name>A0A485KQG1_9STRA</name>
<dbReference type="InterPro" id="IPR000719">
    <property type="entry name" value="Prot_kinase_dom"/>
</dbReference>
<evidence type="ECO:0000259" key="3">
    <source>
        <dbReference type="PROSITE" id="PS50011"/>
    </source>
</evidence>
<dbReference type="Gene3D" id="3.30.200.20">
    <property type="entry name" value="Phosphorylase Kinase, domain 1"/>
    <property type="match status" value="1"/>
</dbReference>
<dbReference type="GO" id="GO:0005524">
    <property type="term" value="F:ATP binding"/>
    <property type="evidence" value="ECO:0007669"/>
    <property type="project" value="InterPro"/>
</dbReference>
<dbReference type="PROSITE" id="PS50011">
    <property type="entry name" value="PROTEIN_KINASE_DOM"/>
    <property type="match status" value="1"/>
</dbReference>
<keyword evidence="6" id="KW-1185">Reference proteome</keyword>
<dbReference type="PROSITE" id="PS00108">
    <property type="entry name" value="PROTEIN_KINASE_ST"/>
    <property type="match status" value="1"/>
</dbReference>
<reference evidence="4" key="2">
    <citation type="submission" date="2019-06" db="EMBL/GenBank/DDBJ databases">
        <title>Genomics analysis of Aphanomyces spp. identifies a new class of oomycete effector associated with host adaptation.</title>
        <authorList>
            <person name="Gaulin E."/>
        </authorList>
    </citation>
    <scope>NUCLEOTIDE SEQUENCE</scope>
    <source>
        <strain evidence="4">CBS 578.67</strain>
    </source>
</reference>
<proteinExistence type="predicted"/>
<dbReference type="PANTHER" id="PTHR44329">
    <property type="entry name" value="SERINE/THREONINE-PROTEIN KINASE TNNI3K-RELATED"/>
    <property type="match status" value="1"/>
</dbReference>
<dbReference type="InterPro" id="IPR051681">
    <property type="entry name" value="Ser/Thr_Kinases-Pseudokinases"/>
</dbReference>
<organism evidence="5 6">
    <name type="scientific">Aphanomyces stellatus</name>
    <dbReference type="NCBI Taxonomy" id="120398"/>
    <lineage>
        <taxon>Eukaryota</taxon>
        <taxon>Sar</taxon>
        <taxon>Stramenopiles</taxon>
        <taxon>Oomycota</taxon>
        <taxon>Saprolegniomycetes</taxon>
        <taxon>Saprolegniales</taxon>
        <taxon>Verrucalvaceae</taxon>
        <taxon>Aphanomyces</taxon>
    </lineage>
</organism>
<dbReference type="InterPro" id="IPR001245">
    <property type="entry name" value="Ser-Thr/Tyr_kinase_cat_dom"/>
</dbReference>
<feature type="transmembrane region" description="Helical" evidence="2">
    <location>
        <begin position="445"/>
        <end position="466"/>
    </location>
</feature>
<dbReference type="SUPFAM" id="SSF56112">
    <property type="entry name" value="Protein kinase-like (PK-like)"/>
    <property type="match status" value="1"/>
</dbReference>
<protein>
    <submittedName>
        <fullName evidence="5">Aste57867_10218 protein</fullName>
    </submittedName>
</protein>
<feature type="domain" description="Protein kinase" evidence="3">
    <location>
        <begin position="544"/>
        <end position="804"/>
    </location>
</feature>
<keyword evidence="2" id="KW-1133">Transmembrane helix</keyword>
<dbReference type="SMART" id="SM00220">
    <property type="entry name" value="S_TKc"/>
    <property type="match status" value="1"/>
</dbReference>
<evidence type="ECO:0000313" key="4">
    <source>
        <dbReference type="EMBL" id="KAF0699207.1"/>
    </source>
</evidence>
<dbReference type="AlphaFoldDB" id="A0A485KQG1"/>
<dbReference type="PANTHER" id="PTHR44329:SF214">
    <property type="entry name" value="PROTEIN KINASE DOMAIN-CONTAINING PROTEIN"/>
    <property type="match status" value="1"/>
</dbReference>
<evidence type="ECO:0000313" key="5">
    <source>
        <dbReference type="EMBL" id="VFT87094.1"/>
    </source>
</evidence>
<dbReference type="InterPro" id="IPR011009">
    <property type="entry name" value="Kinase-like_dom_sf"/>
</dbReference>
<feature type="compositionally biased region" description="Low complexity" evidence="1">
    <location>
        <begin position="188"/>
        <end position="220"/>
    </location>
</feature>